<name>A0AAD6VFB6_9AGAR</name>
<dbReference type="Proteomes" id="UP001219525">
    <property type="component" value="Unassembled WGS sequence"/>
</dbReference>
<proteinExistence type="predicted"/>
<feature type="non-terminal residue" evidence="1">
    <location>
        <position position="1"/>
    </location>
</feature>
<dbReference type="EMBL" id="JARJCW010000043">
    <property type="protein sequence ID" value="KAJ7205513.1"/>
    <property type="molecule type" value="Genomic_DNA"/>
</dbReference>
<accession>A0AAD6VFB6</accession>
<gene>
    <name evidence="1" type="ORF">GGX14DRAFT_307907</name>
</gene>
<reference evidence="1" key="1">
    <citation type="submission" date="2023-03" db="EMBL/GenBank/DDBJ databases">
        <title>Massive genome expansion in bonnet fungi (Mycena s.s.) driven by repeated elements and novel gene families across ecological guilds.</title>
        <authorList>
            <consortium name="Lawrence Berkeley National Laboratory"/>
            <person name="Harder C.B."/>
            <person name="Miyauchi S."/>
            <person name="Viragh M."/>
            <person name="Kuo A."/>
            <person name="Thoen E."/>
            <person name="Andreopoulos B."/>
            <person name="Lu D."/>
            <person name="Skrede I."/>
            <person name="Drula E."/>
            <person name="Henrissat B."/>
            <person name="Morin E."/>
            <person name="Kohler A."/>
            <person name="Barry K."/>
            <person name="LaButti K."/>
            <person name="Morin E."/>
            <person name="Salamov A."/>
            <person name="Lipzen A."/>
            <person name="Mereny Z."/>
            <person name="Hegedus B."/>
            <person name="Baldrian P."/>
            <person name="Stursova M."/>
            <person name="Weitz H."/>
            <person name="Taylor A."/>
            <person name="Grigoriev I.V."/>
            <person name="Nagy L.G."/>
            <person name="Martin F."/>
            <person name="Kauserud H."/>
        </authorList>
    </citation>
    <scope>NUCLEOTIDE SEQUENCE</scope>
    <source>
        <strain evidence="1">9144</strain>
    </source>
</reference>
<comment type="caution">
    <text evidence="1">The sequence shown here is derived from an EMBL/GenBank/DDBJ whole genome shotgun (WGS) entry which is preliminary data.</text>
</comment>
<evidence type="ECO:0000313" key="2">
    <source>
        <dbReference type="Proteomes" id="UP001219525"/>
    </source>
</evidence>
<keyword evidence="2" id="KW-1185">Reference proteome</keyword>
<organism evidence="1 2">
    <name type="scientific">Mycena pura</name>
    <dbReference type="NCBI Taxonomy" id="153505"/>
    <lineage>
        <taxon>Eukaryota</taxon>
        <taxon>Fungi</taxon>
        <taxon>Dikarya</taxon>
        <taxon>Basidiomycota</taxon>
        <taxon>Agaricomycotina</taxon>
        <taxon>Agaricomycetes</taxon>
        <taxon>Agaricomycetidae</taxon>
        <taxon>Agaricales</taxon>
        <taxon>Marasmiineae</taxon>
        <taxon>Mycenaceae</taxon>
        <taxon>Mycena</taxon>
    </lineage>
</organism>
<sequence length="51" mass="5824">RDFLATFSTSVSIECLFSSVQHVCRETRALMKSDTITEAMLLNMWIKEGLL</sequence>
<dbReference type="AlphaFoldDB" id="A0AAD6VFB6"/>
<protein>
    <recommendedName>
        <fullName evidence="3">HAT C-terminal dimerisation domain-containing protein</fullName>
    </recommendedName>
</protein>
<feature type="non-terminal residue" evidence="1">
    <location>
        <position position="51"/>
    </location>
</feature>
<evidence type="ECO:0008006" key="3">
    <source>
        <dbReference type="Google" id="ProtNLM"/>
    </source>
</evidence>
<evidence type="ECO:0000313" key="1">
    <source>
        <dbReference type="EMBL" id="KAJ7205513.1"/>
    </source>
</evidence>